<dbReference type="InterPro" id="IPR006805">
    <property type="entry name" value="Anth_synth_I_N"/>
</dbReference>
<name>A0A517YJQ7_9BACT</name>
<keyword evidence="3" id="KW-0808">Transferase</keyword>
<dbReference type="GO" id="GO:0000162">
    <property type="term" value="P:L-tryptophan biosynthetic process"/>
    <property type="evidence" value="ECO:0007669"/>
    <property type="project" value="TreeGrafter"/>
</dbReference>
<dbReference type="PANTHER" id="PTHR11236">
    <property type="entry name" value="AMINOBENZOATE/ANTHRANILATE SYNTHASE"/>
    <property type="match status" value="1"/>
</dbReference>
<evidence type="ECO:0000259" key="2">
    <source>
        <dbReference type="Pfam" id="PF04715"/>
    </source>
</evidence>
<dbReference type="KEGG" id="aagg:ETAA8_55870"/>
<dbReference type="Pfam" id="PF00425">
    <property type="entry name" value="Chorismate_bind"/>
    <property type="match status" value="1"/>
</dbReference>
<dbReference type="InterPro" id="IPR019999">
    <property type="entry name" value="Anth_synth_I-like"/>
</dbReference>
<reference evidence="3 4" key="1">
    <citation type="submission" date="2019-02" db="EMBL/GenBank/DDBJ databases">
        <title>Deep-cultivation of Planctomycetes and their phenomic and genomic characterization uncovers novel biology.</title>
        <authorList>
            <person name="Wiegand S."/>
            <person name="Jogler M."/>
            <person name="Boedeker C."/>
            <person name="Pinto D."/>
            <person name="Vollmers J."/>
            <person name="Rivas-Marin E."/>
            <person name="Kohn T."/>
            <person name="Peeters S.H."/>
            <person name="Heuer A."/>
            <person name="Rast P."/>
            <person name="Oberbeckmann S."/>
            <person name="Bunk B."/>
            <person name="Jeske O."/>
            <person name="Meyerdierks A."/>
            <person name="Storesund J.E."/>
            <person name="Kallscheuer N."/>
            <person name="Luecker S."/>
            <person name="Lage O.M."/>
            <person name="Pohl T."/>
            <person name="Merkel B.J."/>
            <person name="Hornburger P."/>
            <person name="Mueller R.-W."/>
            <person name="Bruemmer F."/>
            <person name="Labrenz M."/>
            <person name="Spormann A.M."/>
            <person name="Op den Camp H."/>
            <person name="Overmann J."/>
            <person name="Amann R."/>
            <person name="Jetten M.S.M."/>
            <person name="Mascher T."/>
            <person name="Medema M.H."/>
            <person name="Devos D.P."/>
            <person name="Kaster A.-K."/>
            <person name="Ovreas L."/>
            <person name="Rohde M."/>
            <person name="Galperin M.Y."/>
            <person name="Jogler C."/>
        </authorList>
    </citation>
    <scope>NUCLEOTIDE SEQUENCE [LARGE SCALE GENOMIC DNA]</scope>
    <source>
        <strain evidence="3 4">ETA_A8</strain>
    </source>
</reference>
<protein>
    <submittedName>
        <fullName evidence="3">Aminodeoxychorismate synthase component 1</fullName>
        <ecNumber evidence="3">2.6.1.85</ecNumber>
    </submittedName>
</protein>
<evidence type="ECO:0000313" key="4">
    <source>
        <dbReference type="Proteomes" id="UP000315017"/>
    </source>
</evidence>
<dbReference type="RefSeq" id="WP_238397577.1">
    <property type="nucleotide sequence ID" value="NZ_CP036274.1"/>
</dbReference>
<sequence length="472" mass="52074">MSDLPCQSIPVVEEFQRPPLPAEAFRRLAALPHVLFLDSALQNEKLGRYSFVAADPFTFLRVPADGSDGLSRLNDELRKWQAPTIEGLPPFQGGAAGLLSYDLGRSLERVPLPKFDEFGLPALAIGFYDIVLAYDHLQQRAWLISQGFPEASAQSRQIRAAARLEQFRKLLNSPVAEPKAKRTEVIRRDQLAPSYSVPGPAGLASNFSAEKYLATVQRAIDYIYAGDVFQVNLAQRLLFPAACDSIPLYLRLRERNPATFSAYFDLGDFQIASASPERFVQVRDQHVEARPIKGTRPRTSRAEADLFAGDELQESEKDRAENVMIVDLLRNDLSRVCQPDSVRVTQLCGLESYQFVQHLVSVVEGKLAAGMSPLDLVRAAFPGGSITGAPKVRAMEIISELEPTARGPYCGCLGYFGFDGSLDLNILIRTITAGRGWWQFPVGGGIVAQSSPQREYDETWTKAAGLLKAIVD</sequence>
<accession>A0A517YJQ7</accession>
<dbReference type="Gene3D" id="3.60.120.10">
    <property type="entry name" value="Anthranilate synthase"/>
    <property type="match status" value="1"/>
</dbReference>
<organism evidence="3 4">
    <name type="scientific">Anatilimnocola aggregata</name>
    <dbReference type="NCBI Taxonomy" id="2528021"/>
    <lineage>
        <taxon>Bacteria</taxon>
        <taxon>Pseudomonadati</taxon>
        <taxon>Planctomycetota</taxon>
        <taxon>Planctomycetia</taxon>
        <taxon>Pirellulales</taxon>
        <taxon>Pirellulaceae</taxon>
        <taxon>Anatilimnocola</taxon>
    </lineage>
</organism>
<dbReference type="Pfam" id="PF04715">
    <property type="entry name" value="Anth_synt_I_N"/>
    <property type="match status" value="1"/>
</dbReference>
<gene>
    <name evidence="3" type="primary">pabB</name>
    <name evidence="3" type="ORF">ETAA8_55870</name>
</gene>
<dbReference type="Proteomes" id="UP000315017">
    <property type="component" value="Chromosome"/>
</dbReference>
<dbReference type="PRINTS" id="PR00095">
    <property type="entry name" value="ANTSNTHASEI"/>
</dbReference>
<dbReference type="GO" id="GO:0046820">
    <property type="term" value="F:4-amino-4-deoxychorismate synthase activity"/>
    <property type="evidence" value="ECO:0007669"/>
    <property type="project" value="UniProtKB-EC"/>
</dbReference>
<dbReference type="InterPro" id="IPR015890">
    <property type="entry name" value="Chorismate_C"/>
</dbReference>
<evidence type="ECO:0000313" key="3">
    <source>
        <dbReference type="EMBL" id="QDU30447.1"/>
    </source>
</evidence>
<dbReference type="EMBL" id="CP036274">
    <property type="protein sequence ID" value="QDU30447.1"/>
    <property type="molecule type" value="Genomic_DNA"/>
</dbReference>
<proteinExistence type="predicted"/>
<dbReference type="EC" id="2.6.1.85" evidence="3"/>
<dbReference type="PANTHER" id="PTHR11236:SF50">
    <property type="entry name" value="AMINODEOXYCHORISMATE SYNTHASE COMPONENT 1"/>
    <property type="match status" value="1"/>
</dbReference>
<dbReference type="InterPro" id="IPR005801">
    <property type="entry name" value="ADC_synthase"/>
</dbReference>
<feature type="domain" description="Anthranilate synthase component I N-terminal" evidence="2">
    <location>
        <begin position="21"/>
        <end position="142"/>
    </location>
</feature>
<feature type="domain" description="Chorismate-utilising enzyme C-terminal" evidence="1">
    <location>
        <begin position="209"/>
        <end position="462"/>
    </location>
</feature>
<keyword evidence="4" id="KW-1185">Reference proteome</keyword>
<dbReference type="AlphaFoldDB" id="A0A517YJQ7"/>
<dbReference type="SUPFAM" id="SSF56322">
    <property type="entry name" value="ADC synthase"/>
    <property type="match status" value="1"/>
</dbReference>
<evidence type="ECO:0000259" key="1">
    <source>
        <dbReference type="Pfam" id="PF00425"/>
    </source>
</evidence>
<keyword evidence="3" id="KW-0032">Aminotransferase</keyword>